<evidence type="ECO:0000259" key="1">
    <source>
        <dbReference type="Pfam" id="PF01850"/>
    </source>
</evidence>
<dbReference type="Gene3D" id="3.40.50.1010">
    <property type="entry name" value="5'-nuclease"/>
    <property type="match status" value="1"/>
</dbReference>
<dbReference type="SUPFAM" id="SSF88723">
    <property type="entry name" value="PIN domain-like"/>
    <property type="match status" value="1"/>
</dbReference>
<dbReference type="PANTHER" id="PTHR36173:SF2">
    <property type="entry name" value="RIBONUCLEASE VAPC16"/>
    <property type="match status" value="1"/>
</dbReference>
<dbReference type="InterPro" id="IPR052919">
    <property type="entry name" value="TA_system_RNase"/>
</dbReference>
<dbReference type="Pfam" id="PF01850">
    <property type="entry name" value="PIN"/>
    <property type="match status" value="1"/>
</dbReference>
<dbReference type="RefSeq" id="WP_251959636.1">
    <property type="nucleotide sequence ID" value="NZ_AP025732.1"/>
</dbReference>
<reference evidence="2" key="1">
    <citation type="submission" date="2022-04" db="EMBL/GenBank/DDBJ databases">
        <title>Complete genome sequence of a cyanobacterium, Nostoc sp. SO-36, isolated in Antarctica.</title>
        <authorList>
            <person name="Kanesaki Y."/>
            <person name="Effendi D."/>
            <person name="Sakamoto T."/>
            <person name="Ohtani S."/>
            <person name="Awai K."/>
        </authorList>
    </citation>
    <scope>NUCLEOTIDE SEQUENCE</scope>
    <source>
        <strain evidence="2">SO-36</strain>
    </source>
</reference>
<protein>
    <submittedName>
        <fullName evidence="2">Twitching motility protein PilT</fullName>
    </submittedName>
</protein>
<dbReference type="InterPro" id="IPR041705">
    <property type="entry name" value="PIN_Sll0205"/>
</dbReference>
<evidence type="ECO:0000313" key="2">
    <source>
        <dbReference type="EMBL" id="BDI16486.1"/>
    </source>
</evidence>
<sequence>MSAFLLDTHAFIWLTENDSSLPDNLRIMINTADIVYLSIASLWEIAIKLNLGKLSLQQSYETIGSAIDTSDILILPICFADTLQVRNLPQHHGDPFDRMLIAQAMNHSLIIISRDKKFDAYSVQRMWE</sequence>
<proteinExistence type="predicted"/>
<accession>A0ABM7Z0J6</accession>
<keyword evidence="3" id="KW-1185">Reference proteome</keyword>
<gene>
    <name evidence="2" type="ORF">ANSO36C_22880</name>
</gene>
<feature type="domain" description="PIN" evidence="1">
    <location>
        <begin position="5"/>
        <end position="121"/>
    </location>
</feature>
<dbReference type="CDD" id="cd09872">
    <property type="entry name" value="PIN_Sll0205-like"/>
    <property type="match status" value="1"/>
</dbReference>
<name>A0ABM7Z0J6_NOSCO</name>
<evidence type="ECO:0000313" key="3">
    <source>
        <dbReference type="Proteomes" id="UP001055453"/>
    </source>
</evidence>
<organism evidence="2 3">
    <name type="scientific">Nostoc cf. commune SO-36</name>
    <dbReference type="NCBI Taxonomy" id="449208"/>
    <lineage>
        <taxon>Bacteria</taxon>
        <taxon>Bacillati</taxon>
        <taxon>Cyanobacteriota</taxon>
        <taxon>Cyanophyceae</taxon>
        <taxon>Nostocales</taxon>
        <taxon>Nostocaceae</taxon>
        <taxon>Nostoc</taxon>
    </lineage>
</organism>
<dbReference type="EMBL" id="AP025732">
    <property type="protein sequence ID" value="BDI16486.1"/>
    <property type="molecule type" value="Genomic_DNA"/>
</dbReference>
<dbReference type="InterPro" id="IPR029060">
    <property type="entry name" value="PIN-like_dom_sf"/>
</dbReference>
<dbReference type="Proteomes" id="UP001055453">
    <property type="component" value="Chromosome"/>
</dbReference>
<dbReference type="InterPro" id="IPR002716">
    <property type="entry name" value="PIN_dom"/>
</dbReference>
<dbReference type="PANTHER" id="PTHR36173">
    <property type="entry name" value="RIBONUCLEASE VAPC16-RELATED"/>
    <property type="match status" value="1"/>
</dbReference>